<dbReference type="Proteomes" id="UP000325743">
    <property type="component" value="Chromosome 1"/>
</dbReference>
<keyword evidence="2" id="KW-0472">Membrane</keyword>
<feature type="transmembrane region" description="Helical" evidence="2">
    <location>
        <begin position="293"/>
        <end position="317"/>
    </location>
</feature>
<feature type="region of interest" description="Disordered" evidence="1">
    <location>
        <begin position="379"/>
        <end position="405"/>
    </location>
</feature>
<reference evidence="3 4" key="1">
    <citation type="submission" date="2018-09" db="EMBL/GenBank/DDBJ databases">
        <title>Complete genome sequence of Cupriavidus oxalaticus T2, a bacterium capable of phenol tolerance and degradation.</title>
        <authorList>
            <person name="Yan J."/>
        </authorList>
    </citation>
    <scope>NUCLEOTIDE SEQUENCE [LARGE SCALE GENOMIC DNA]</scope>
    <source>
        <strain evidence="3 4">T2</strain>
    </source>
</reference>
<organism evidence="3 4">
    <name type="scientific">Cupriavidus oxalaticus</name>
    <dbReference type="NCBI Taxonomy" id="96344"/>
    <lineage>
        <taxon>Bacteria</taxon>
        <taxon>Pseudomonadati</taxon>
        <taxon>Pseudomonadota</taxon>
        <taxon>Betaproteobacteria</taxon>
        <taxon>Burkholderiales</taxon>
        <taxon>Burkholderiaceae</taxon>
        <taxon>Cupriavidus</taxon>
    </lineage>
</organism>
<dbReference type="AlphaFoldDB" id="A0A5P3VFS3"/>
<feature type="transmembrane region" description="Helical" evidence="2">
    <location>
        <begin position="357"/>
        <end position="373"/>
    </location>
</feature>
<accession>A0A5P3VFS3</accession>
<dbReference type="RefSeq" id="WP_151070151.1">
    <property type="nucleotide sequence ID" value="NZ_CP032518.1"/>
</dbReference>
<feature type="transmembrane region" description="Helical" evidence="2">
    <location>
        <begin position="329"/>
        <end position="351"/>
    </location>
</feature>
<keyword evidence="2" id="KW-1133">Transmembrane helix</keyword>
<sequence>MEFANSAWHVISAALVLLLGLCVALPAGRSFGVSPWRALLLYVWHTVFCVLYAYAVVDLGGDAITYYDDAIAPKLEFAFGTQAVSWFTRLLIYYAGFSFLGAFFVFNIFGCIGLLAFDGALRIAGAGKGIWVQRLCTLIVFLPSVSFWSAGIGKDGVAFMAAGLALWASMALGQRFWLMALAVAAMFMVRPHIGGMMVIALSVAMLAGARMSLARRVALGAIALAAGAAIVPFALEYGGLGDLGSASDVAEYVETRQGYNQEGGGAIGISGMSLPMQLFSYLFRPLPFEANSALGLAASMDNVLLLLIFVLGGWGLLRGYGKSRIGNRVFLWSYSAMVWVSSAVMTANLGISVRQKWMFLPLLIFMLIAGMPSKRRRAAVYSNPRPAENPVPPPRGEVDGARPAP</sequence>
<feature type="transmembrane region" description="Helical" evidence="2">
    <location>
        <begin position="129"/>
        <end position="150"/>
    </location>
</feature>
<proteinExistence type="predicted"/>
<evidence type="ECO:0000256" key="2">
    <source>
        <dbReference type="SAM" id="Phobius"/>
    </source>
</evidence>
<protein>
    <submittedName>
        <fullName evidence="3">Uncharacterized protein</fullName>
    </submittedName>
</protein>
<feature type="transmembrane region" description="Helical" evidence="2">
    <location>
        <begin position="39"/>
        <end position="57"/>
    </location>
</feature>
<evidence type="ECO:0000256" key="1">
    <source>
        <dbReference type="SAM" id="MobiDB-lite"/>
    </source>
</evidence>
<gene>
    <name evidence="3" type="ORF">D2917_07360</name>
</gene>
<feature type="transmembrane region" description="Helical" evidence="2">
    <location>
        <begin position="176"/>
        <end position="205"/>
    </location>
</feature>
<keyword evidence="2" id="KW-0812">Transmembrane</keyword>
<feature type="compositionally biased region" description="Basic and acidic residues" evidence="1">
    <location>
        <begin position="396"/>
        <end position="405"/>
    </location>
</feature>
<name>A0A5P3VFS3_9BURK</name>
<feature type="transmembrane region" description="Helical" evidence="2">
    <location>
        <begin position="6"/>
        <end position="27"/>
    </location>
</feature>
<evidence type="ECO:0000313" key="4">
    <source>
        <dbReference type="Proteomes" id="UP000325743"/>
    </source>
</evidence>
<dbReference type="EMBL" id="CP032518">
    <property type="protein sequence ID" value="QEZ44071.1"/>
    <property type="molecule type" value="Genomic_DNA"/>
</dbReference>
<feature type="transmembrane region" description="Helical" evidence="2">
    <location>
        <begin position="91"/>
        <end position="117"/>
    </location>
</feature>
<feature type="transmembrane region" description="Helical" evidence="2">
    <location>
        <begin position="217"/>
        <end position="235"/>
    </location>
</feature>
<evidence type="ECO:0000313" key="3">
    <source>
        <dbReference type="EMBL" id="QEZ44071.1"/>
    </source>
</evidence>